<dbReference type="RefSeq" id="WP_133978294.1">
    <property type="nucleotide sequence ID" value="NZ_SOCE01000001.1"/>
</dbReference>
<organism evidence="3 4">
    <name type="scientific">Kribbella voronezhensis</name>
    <dbReference type="NCBI Taxonomy" id="2512212"/>
    <lineage>
        <taxon>Bacteria</taxon>
        <taxon>Bacillati</taxon>
        <taxon>Actinomycetota</taxon>
        <taxon>Actinomycetes</taxon>
        <taxon>Propionibacteriales</taxon>
        <taxon>Kribbellaceae</taxon>
        <taxon>Kribbella</taxon>
    </lineage>
</organism>
<accession>A0A4R7T9N1</accession>
<evidence type="ECO:0000313" key="4">
    <source>
        <dbReference type="Proteomes" id="UP000295151"/>
    </source>
</evidence>
<dbReference type="AlphaFoldDB" id="A0A4R7T9N1"/>
<gene>
    <name evidence="3" type="ORF">EV138_2207</name>
</gene>
<sequence length="273" mass="29211">MSVYCTACGTRRTESAKYCTHCEAGFEEAHPTRATEAPTSYGQGWYVSATVVLAVVVTLAIIGLNALIVHSVNGKLEDSAAHSRIFGSKLDSNGYIVPAESNPTSEEGPTWTPSPTEEETTEPTFEPTLDPTPTQEPTLGNDLVSITPEAARDPAASAVVELLTTYYRAINEHDYPTYEAQQTRAAQALLTRSDFATGFRSTVNSEVVVQALTPTADGRLLASVTFTSSQDAADGPKGQTCTHWAVGKFLKGRSPTLLIDKAPKGYKATFDPC</sequence>
<evidence type="ECO:0000313" key="3">
    <source>
        <dbReference type="EMBL" id="TDU88661.1"/>
    </source>
</evidence>
<reference evidence="3 4" key="1">
    <citation type="submission" date="2019-03" db="EMBL/GenBank/DDBJ databases">
        <title>Genomic Encyclopedia of Type Strains, Phase III (KMG-III): the genomes of soil and plant-associated and newly described type strains.</title>
        <authorList>
            <person name="Whitman W."/>
        </authorList>
    </citation>
    <scope>NUCLEOTIDE SEQUENCE [LARGE SCALE GENOMIC DNA]</scope>
    <source>
        <strain evidence="3 4">VKM Ac-2575</strain>
    </source>
</reference>
<dbReference type="Proteomes" id="UP000295151">
    <property type="component" value="Unassembled WGS sequence"/>
</dbReference>
<feature type="transmembrane region" description="Helical" evidence="2">
    <location>
        <begin position="45"/>
        <end position="69"/>
    </location>
</feature>
<evidence type="ECO:0000256" key="1">
    <source>
        <dbReference type="SAM" id="MobiDB-lite"/>
    </source>
</evidence>
<dbReference type="OrthoDB" id="5181866at2"/>
<feature type="region of interest" description="Disordered" evidence="1">
    <location>
        <begin position="97"/>
        <end position="138"/>
    </location>
</feature>
<protein>
    <submittedName>
        <fullName evidence="3">Uncharacterized protein</fullName>
    </submittedName>
</protein>
<dbReference type="EMBL" id="SOCE01000001">
    <property type="protein sequence ID" value="TDU88661.1"/>
    <property type="molecule type" value="Genomic_DNA"/>
</dbReference>
<keyword evidence="4" id="KW-1185">Reference proteome</keyword>
<feature type="compositionally biased region" description="Low complexity" evidence="1">
    <location>
        <begin position="103"/>
        <end position="115"/>
    </location>
</feature>
<proteinExistence type="predicted"/>
<evidence type="ECO:0000256" key="2">
    <source>
        <dbReference type="SAM" id="Phobius"/>
    </source>
</evidence>
<keyword evidence="2" id="KW-0472">Membrane</keyword>
<feature type="compositionally biased region" description="Low complexity" evidence="1">
    <location>
        <begin position="122"/>
        <end position="133"/>
    </location>
</feature>
<keyword evidence="2" id="KW-1133">Transmembrane helix</keyword>
<keyword evidence="2" id="KW-0812">Transmembrane</keyword>
<comment type="caution">
    <text evidence="3">The sequence shown here is derived from an EMBL/GenBank/DDBJ whole genome shotgun (WGS) entry which is preliminary data.</text>
</comment>
<name>A0A4R7T9N1_9ACTN</name>